<dbReference type="Gene3D" id="1.20.1330.10">
    <property type="entry name" value="f41 fragment of flagellin, N-terminal domain"/>
    <property type="match status" value="1"/>
</dbReference>
<protein>
    <submittedName>
        <fullName evidence="5">Flagellin</fullName>
    </submittedName>
</protein>
<feature type="domain" description="Flagellin N-terminal" evidence="4">
    <location>
        <begin position="1"/>
        <end position="53"/>
    </location>
</feature>
<evidence type="ECO:0000256" key="2">
    <source>
        <dbReference type="ARBA" id="ARBA00005709"/>
    </source>
</evidence>
<dbReference type="Gene3D" id="2.60.40.4390">
    <property type="match status" value="1"/>
</dbReference>
<sequence>QRMKALASQSLSGSVTDTERAYINAEFTALDAEILGIETTTTFNGDALIDGTFNENFFVGLGAAGVVNNITADLTTVNVAAVGGDVSTSGTAATAFTNVTARINTIAT</sequence>
<comment type="subcellular location">
    <subcellularLocation>
        <location evidence="1">Bacterial flagellum</location>
    </subcellularLocation>
</comment>
<comment type="similarity">
    <text evidence="2">Belongs to the bacterial flagellin family.</text>
</comment>
<dbReference type="GO" id="GO:0009288">
    <property type="term" value="C:bacterial-type flagellum"/>
    <property type="evidence" value="ECO:0007669"/>
    <property type="project" value="UniProtKB-SubCell"/>
</dbReference>
<evidence type="ECO:0000256" key="3">
    <source>
        <dbReference type="ARBA" id="ARBA00023143"/>
    </source>
</evidence>
<keyword evidence="5" id="KW-0969">Cilium</keyword>
<keyword evidence="5" id="KW-0966">Cell projection</keyword>
<keyword evidence="5" id="KW-0282">Flagellum</keyword>
<proteinExistence type="inferred from homology"/>
<feature type="non-terminal residue" evidence="5">
    <location>
        <position position="1"/>
    </location>
</feature>
<dbReference type="EMBL" id="LANI01000081">
    <property type="protein sequence ID" value="KKJ75104.1"/>
    <property type="molecule type" value="Genomic_DNA"/>
</dbReference>
<evidence type="ECO:0000313" key="5">
    <source>
        <dbReference type="EMBL" id="KKJ75104.1"/>
    </source>
</evidence>
<evidence type="ECO:0000313" key="6">
    <source>
        <dbReference type="Proteomes" id="UP000034491"/>
    </source>
</evidence>
<dbReference type="GO" id="GO:0005198">
    <property type="term" value="F:structural molecule activity"/>
    <property type="evidence" value="ECO:0007669"/>
    <property type="project" value="InterPro"/>
</dbReference>
<accession>A0A0M2R3U7</accession>
<organism evidence="5 6">
    <name type="scientific">Kiloniella litopenaei</name>
    <dbReference type="NCBI Taxonomy" id="1549748"/>
    <lineage>
        <taxon>Bacteria</taxon>
        <taxon>Pseudomonadati</taxon>
        <taxon>Pseudomonadota</taxon>
        <taxon>Alphaproteobacteria</taxon>
        <taxon>Rhodospirillales</taxon>
        <taxon>Kiloniellaceae</taxon>
        <taxon>Kiloniella</taxon>
    </lineage>
</organism>
<feature type="non-terminal residue" evidence="5">
    <location>
        <position position="108"/>
    </location>
</feature>
<dbReference type="SUPFAM" id="SSF64518">
    <property type="entry name" value="Phase 1 flagellin"/>
    <property type="match status" value="1"/>
</dbReference>
<keyword evidence="6" id="KW-1185">Reference proteome</keyword>
<dbReference type="AlphaFoldDB" id="A0A0M2R3U7"/>
<gene>
    <name evidence="5" type="ORF">WH95_20190</name>
</gene>
<reference evidence="5 6" key="1">
    <citation type="submission" date="2015-03" db="EMBL/GenBank/DDBJ databases">
        <title>Genome sequence of Kiloniella sp. P1-1, isolated from the gut microflora of Pacific white shrimp, Penaeus vannamei.</title>
        <authorList>
            <person name="Shao Z."/>
            <person name="Wang L."/>
            <person name="Li X."/>
        </authorList>
    </citation>
    <scope>NUCLEOTIDE SEQUENCE [LARGE SCALE GENOMIC DNA]</scope>
    <source>
        <strain evidence="5 6">P1-1</strain>
    </source>
</reference>
<dbReference type="Proteomes" id="UP000034491">
    <property type="component" value="Unassembled WGS sequence"/>
</dbReference>
<dbReference type="Pfam" id="PF00669">
    <property type="entry name" value="Flagellin_N"/>
    <property type="match status" value="1"/>
</dbReference>
<comment type="caution">
    <text evidence="5">The sequence shown here is derived from an EMBL/GenBank/DDBJ whole genome shotgun (WGS) entry which is preliminary data.</text>
</comment>
<dbReference type="InterPro" id="IPR001029">
    <property type="entry name" value="Flagellin_N"/>
</dbReference>
<evidence type="ECO:0000256" key="1">
    <source>
        <dbReference type="ARBA" id="ARBA00004365"/>
    </source>
</evidence>
<keyword evidence="3" id="KW-0975">Bacterial flagellum</keyword>
<name>A0A0M2R3U7_9PROT</name>
<evidence type="ECO:0000259" key="4">
    <source>
        <dbReference type="Pfam" id="PF00669"/>
    </source>
</evidence>